<dbReference type="InterPro" id="IPR036097">
    <property type="entry name" value="HisK_dim/P_sf"/>
</dbReference>
<dbReference type="GO" id="GO:0000155">
    <property type="term" value="F:phosphorelay sensor kinase activity"/>
    <property type="evidence" value="ECO:0007669"/>
    <property type="project" value="InterPro"/>
</dbReference>
<dbReference type="GO" id="GO:0009927">
    <property type="term" value="F:histidine phosphotransfer kinase activity"/>
    <property type="evidence" value="ECO:0007669"/>
    <property type="project" value="TreeGrafter"/>
</dbReference>
<dbReference type="EMBL" id="AJ965256">
    <property type="protein sequence ID" value="CAI83514.1"/>
    <property type="molecule type" value="Genomic_DNA"/>
</dbReference>
<evidence type="ECO:0000256" key="6">
    <source>
        <dbReference type="ARBA" id="ARBA00023012"/>
    </source>
</evidence>
<dbReference type="NCBIfam" id="TIGR00229">
    <property type="entry name" value="sensory_box"/>
    <property type="match status" value="1"/>
</dbReference>
<dbReference type="SUPFAM" id="SSF55874">
    <property type="entry name" value="ATPase domain of HSP90 chaperone/DNA topoisomerase II/histidine kinase"/>
    <property type="match status" value="1"/>
</dbReference>
<dbReference type="Pfam" id="PF00512">
    <property type="entry name" value="HisKA"/>
    <property type="match status" value="1"/>
</dbReference>
<dbReference type="InterPro" id="IPR005467">
    <property type="entry name" value="His_kinase_dom"/>
</dbReference>
<proteinExistence type="predicted"/>
<name>A0A916KN54_DEHMC</name>
<dbReference type="Pfam" id="PF13426">
    <property type="entry name" value="PAS_9"/>
    <property type="match status" value="1"/>
</dbReference>
<keyword evidence="9" id="KW-1185">Reference proteome</keyword>
<dbReference type="InterPro" id="IPR036890">
    <property type="entry name" value="HATPase_C_sf"/>
</dbReference>
<dbReference type="Gene3D" id="1.10.287.130">
    <property type="match status" value="1"/>
</dbReference>
<dbReference type="SUPFAM" id="SSF47384">
    <property type="entry name" value="Homodimeric domain of signal transducing histidine kinase"/>
    <property type="match status" value="1"/>
</dbReference>
<evidence type="ECO:0000256" key="4">
    <source>
        <dbReference type="ARBA" id="ARBA00022679"/>
    </source>
</evidence>
<keyword evidence="4" id="KW-0808">Transferase</keyword>
<dbReference type="AlphaFoldDB" id="A0A916KN54"/>
<dbReference type="GO" id="GO:0005886">
    <property type="term" value="C:plasma membrane"/>
    <property type="evidence" value="ECO:0007669"/>
    <property type="project" value="TreeGrafter"/>
</dbReference>
<protein>
    <recommendedName>
        <fullName evidence="2">histidine kinase</fullName>
        <ecNumber evidence="2">2.7.13.3</ecNumber>
    </recommendedName>
</protein>
<dbReference type="InterPro" id="IPR000014">
    <property type="entry name" value="PAS"/>
</dbReference>
<accession>A0A916KN54</accession>
<dbReference type="RefSeq" id="WP_011309858.1">
    <property type="nucleotide sequence ID" value="NC_007356.1"/>
</dbReference>
<organism evidence="8 9">
    <name type="scientific">Dehalococcoides mccartyi (strain CBDB1)</name>
    <dbReference type="NCBI Taxonomy" id="255470"/>
    <lineage>
        <taxon>Bacteria</taxon>
        <taxon>Bacillati</taxon>
        <taxon>Chloroflexota</taxon>
        <taxon>Dehalococcoidia</taxon>
        <taxon>Dehalococcoidales</taxon>
        <taxon>Dehalococcoidaceae</taxon>
        <taxon>Dehalococcoides</taxon>
    </lineage>
</organism>
<dbReference type="InterPro" id="IPR003661">
    <property type="entry name" value="HisK_dim/P_dom"/>
</dbReference>
<dbReference type="Gene3D" id="3.30.565.10">
    <property type="entry name" value="Histidine kinase-like ATPase, C-terminal domain"/>
    <property type="match status" value="1"/>
</dbReference>
<dbReference type="SUPFAM" id="SSF55785">
    <property type="entry name" value="PYP-like sensor domain (PAS domain)"/>
    <property type="match status" value="1"/>
</dbReference>
<evidence type="ECO:0000259" key="7">
    <source>
        <dbReference type="PROSITE" id="PS50109"/>
    </source>
</evidence>
<dbReference type="Proteomes" id="UP000000433">
    <property type="component" value="Chromosome"/>
</dbReference>
<dbReference type="PANTHER" id="PTHR43047">
    <property type="entry name" value="TWO-COMPONENT HISTIDINE PROTEIN KINASE"/>
    <property type="match status" value="1"/>
</dbReference>
<dbReference type="CDD" id="cd00082">
    <property type="entry name" value="HisKA"/>
    <property type="match status" value="1"/>
</dbReference>
<evidence type="ECO:0000313" key="8">
    <source>
        <dbReference type="EMBL" id="CAI83514.1"/>
    </source>
</evidence>
<feature type="domain" description="Histidine kinase" evidence="7">
    <location>
        <begin position="211"/>
        <end position="427"/>
    </location>
</feature>
<dbReference type="PRINTS" id="PR00344">
    <property type="entry name" value="BCTRLSENSOR"/>
</dbReference>
<sequence>MKTPRLTSNQSAVKEEILRKENQKLKRDNQLLRHKCDSYCRKYAWYHALFNFSGDPFIIHTYYDPPDTEKPYWLEEYLKKEPIVEVNKAFTQTMGYTKKQATQLTVYDIENDKKWTMEQTHELFEKMQTCRKGRVTRFERPHFTSAGKTIPVEIKSRILKIDNNEYIMTVARDISDRKKLEAEMQRSYLSEKRHAANLQKEIHTRIEFTRCLVHELKTPLTPILASSEALVKMEPAKTIQGELARNIHRGACGLNVRINELLDLARLEISELVLRKSMVLPNRIIEEVVAEMKQQLIARGQNIDLHIPADLPVICADPERLKQILRNLLNNAVKYNKDNGRIFLEAKIADGFIKIDVKDQGKGITQKNQKHLFQPYFRCEEDRSKMDGLGLGLFLSKSLVELHKGTIELQSKRGKGTTVSFKLPLSGKEKVEAGDERA</sequence>
<dbReference type="InterPro" id="IPR003594">
    <property type="entry name" value="HATPase_dom"/>
</dbReference>
<dbReference type="PANTHER" id="PTHR43047:SF72">
    <property type="entry name" value="OSMOSENSING HISTIDINE PROTEIN KINASE SLN1"/>
    <property type="match status" value="1"/>
</dbReference>
<keyword evidence="3" id="KW-0597">Phosphoprotein</keyword>
<dbReference type="Gene3D" id="3.30.450.20">
    <property type="entry name" value="PAS domain"/>
    <property type="match status" value="1"/>
</dbReference>
<gene>
    <name evidence="8" type="primary">rdhC</name>
    <name evidence="8" type="ordered locus">cbdbA1492</name>
</gene>
<dbReference type="Pfam" id="PF02518">
    <property type="entry name" value="HATPase_c"/>
    <property type="match status" value="1"/>
</dbReference>
<dbReference type="SMART" id="SM00387">
    <property type="entry name" value="HATPase_c"/>
    <property type="match status" value="1"/>
</dbReference>
<comment type="catalytic activity">
    <reaction evidence="1">
        <text>ATP + protein L-histidine = ADP + protein N-phospho-L-histidine.</text>
        <dbReference type="EC" id="2.7.13.3"/>
    </reaction>
</comment>
<evidence type="ECO:0000256" key="1">
    <source>
        <dbReference type="ARBA" id="ARBA00000085"/>
    </source>
</evidence>
<reference evidence="8 9" key="1">
    <citation type="journal article" date="2005" name="Nat. Biotechnol.">
        <title>Genome sequence of the chlorinated compound-respiring bacterium Dehalococcoides species strain CBDB1.</title>
        <authorList>
            <person name="Kube M."/>
            <person name="Beck A."/>
            <person name="Zinder S.H."/>
            <person name="Kuhl H."/>
            <person name="Reinhardt R."/>
            <person name="Adrian L."/>
        </authorList>
    </citation>
    <scope>NUCLEOTIDE SEQUENCE [LARGE SCALE GENOMIC DNA]</scope>
    <source>
        <strain evidence="8 9">CBDB1</strain>
    </source>
</reference>
<dbReference type="FunFam" id="3.30.565.10:FF:000006">
    <property type="entry name" value="Sensor histidine kinase WalK"/>
    <property type="match status" value="1"/>
</dbReference>
<dbReference type="InterPro" id="IPR004358">
    <property type="entry name" value="Sig_transdc_His_kin-like_C"/>
</dbReference>
<dbReference type="InterPro" id="IPR035965">
    <property type="entry name" value="PAS-like_dom_sf"/>
</dbReference>
<dbReference type="SMART" id="SM00388">
    <property type="entry name" value="HisKA"/>
    <property type="match status" value="1"/>
</dbReference>
<dbReference type="PROSITE" id="PS50109">
    <property type="entry name" value="HIS_KIN"/>
    <property type="match status" value="1"/>
</dbReference>
<keyword evidence="5 8" id="KW-0418">Kinase</keyword>
<evidence type="ECO:0000313" key="9">
    <source>
        <dbReference type="Proteomes" id="UP000000433"/>
    </source>
</evidence>
<keyword evidence="6" id="KW-0902">Two-component regulatory system</keyword>
<evidence type="ECO:0000256" key="5">
    <source>
        <dbReference type="ARBA" id="ARBA00022777"/>
    </source>
</evidence>
<evidence type="ECO:0000256" key="2">
    <source>
        <dbReference type="ARBA" id="ARBA00012438"/>
    </source>
</evidence>
<dbReference type="EC" id="2.7.13.3" evidence="2"/>
<evidence type="ECO:0000256" key="3">
    <source>
        <dbReference type="ARBA" id="ARBA00022553"/>
    </source>
</evidence>
<dbReference type="KEGG" id="deh:cbdbA1492"/>